<proteinExistence type="predicted"/>
<dbReference type="Pfam" id="PF10551">
    <property type="entry name" value="MULE"/>
    <property type="match status" value="1"/>
</dbReference>
<evidence type="ECO:0000313" key="5">
    <source>
        <dbReference type="EMBL" id="KAK1678173.1"/>
    </source>
</evidence>
<dbReference type="Pfam" id="PF26130">
    <property type="entry name" value="PB1-like"/>
    <property type="match status" value="1"/>
</dbReference>
<dbReference type="EMBL" id="JAUUTY010000002">
    <property type="protein sequence ID" value="KAK1678173.1"/>
    <property type="molecule type" value="Genomic_DNA"/>
</dbReference>
<feature type="domain" description="MULE transposase" evidence="3">
    <location>
        <begin position="586"/>
        <end position="675"/>
    </location>
</feature>
<dbReference type="InterPro" id="IPR004332">
    <property type="entry name" value="Transposase_MuDR"/>
</dbReference>
<dbReference type="PANTHER" id="PTHR31973:SF191">
    <property type="entry name" value="OS05G0489400 PROTEIN"/>
    <property type="match status" value="1"/>
</dbReference>
<sequence length="907" mass="103710">MGLAAAASRSWVHIDCILVSRLTIRPAKRHGDEDTCSSQMMLLSRYESSNEKLMLLPWHAKVIVSPAGWGESTSLEAHCSDLDAAPVQELVGIATKRCSSYFTIEINHGGFFVGNGCNRAYVDGHIIYYDQVDTQMWSPLLLENIIEEIGYELAGRMKVFYCIPMLTIEKNGLREIRDEVGTNFMNTLVDIGQHYFKIYLDHDQSMSFKNYDDVVHFPVAPLPPVISPSKSCTSTQPEMLATRIDVQDTECVLGRTRQRSRKRTISEPVSEVSGEDKDNDAENDSDFECVDSDYEVSKGDDDLYADNVDEESDDELDDDQVQSSTSKGKFASAKGKVESSAIKLQSCASKDKEQAKTEIKDDEPNEEDLWAPESDDETVHLRFKFFREADLTNPKFYVGQVFSSVELLRKAVRTYSCIHRKDIKFPVNDKKRVNAKCGKQCSWYLWASYDNRTKGYMIKRYEPKHSCSGKWKVYSFTANFIAEKYLESFRADQDMNLKNFSRVVQKGWNMTPGRSKLQRARRVAMKVIYGDEEQQYKLLWDYANEIRRSNPGSSFYLSLDENARFKQCYMCLEASKRGFLEGCRPVIFVDGCHIKTRYRGQLLTAVGMDPNDCIFPIAIAAVEVEDTASWKWFLETLKGDLGIINTTPWTIMSDKQKGLINAVKDVFPDSEHRFCDQTPIANTSTDTQPDLLVNQLIHQRPMHRNIEVRPTPNSSFISATQNLLNQRAPTQSTSTTIRQGELAQRLLQMQQENTKANEERKIAILEAKYAAEVKKAEEAAKKKLEQDKRKAEQAHAKAREAAEKREKRRQDAELTKKAREETRKFIAEVRKELAEKKRKQAAEKKMEAKKLAAQQKEVHRQAQRVAQIDAHRSQRATHLPDDQVAFLPQQAKKVNMFDEFRAPSKNV</sequence>
<accession>A0AAD8TAK7</accession>
<keyword evidence="6" id="KW-1185">Reference proteome</keyword>
<evidence type="ECO:0000259" key="2">
    <source>
        <dbReference type="Pfam" id="PF03108"/>
    </source>
</evidence>
<dbReference type="Pfam" id="PF03108">
    <property type="entry name" value="DBD_Tnp_Mut"/>
    <property type="match status" value="1"/>
</dbReference>
<evidence type="ECO:0000256" key="1">
    <source>
        <dbReference type="SAM" id="MobiDB-lite"/>
    </source>
</evidence>
<protein>
    <submittedName>
        <fullName evidence="5">Uncharacterized protein</fullName>
    </submittedName>
</protein>
<feature type="region of interest" description="Disordered" evidence="1">
    <location>
        <begin position="784"/>
        <end position="816"/>
    </location>
</feature>
<comment type="caution">
    <text evidence="5">The sequence shown here is derived from an EMBL/GenBank/DDBJ whole genome shotgun (WGS) entry which is preliminary data.</text>
</comment>
<organism evidence="5 6">
    <name type="scientific">Lolium multiflorum</name>
    <name type="common">Italian ryegrass</name>
    <name type="synonym">Lolium perenne subsp. multiflorum</name>
    <dbReference type="NCBI Taxonomy" id="4521"/>
    <lineage>
        <taxon>Eukaryota</taxon>
        <taxon>Viridiplantae</taxon>
        <taxon>Streptophyta</taxon>
        <taxon>Embryophyta</taxon>
        <taxon>Tracheophyta</taxon>
        <taxon>Spermatophyta</taxon>
        <taxon>Magnoliopsida</taxon>
        <taxon>Liliopsida</taxon>
        <taxon>Poales</taxon>
        <taxon>Poaceae</taxon>
        <taxon>BOP clade</taxon>
        <taxon>Pooideae</taxon>
        <taxon>Poodae</taxon>
        <taxon>Poeae</taxon>
        <taxon>Poeae Chloroplast Group 2 (Poeae type)</taxon>
        <taxon>Loliodinae</taxon>
        <taxon>Loliinae</taxon>
        <taxon>Lolium</taxon>
    </lineage>
</organism>
<evidence type="ECO:0000259" key="4">
    <source>
        <dbReference type="Pfam" id="PF26130"/>
    </source>
</evidence>
<gene>
    <name evidence="5" type="ORF">QYE76_039021</name>
</gene>
<feature type="region of interest" description="Disordered" evidence="1">
    <location>
        <begin position="834"/>
        <end position="882"/>
    </location>
</feature>
<evidence type="ECO:0000259" key="3">
    <source>
        <dbReference type="Pfam" id="PF10551"/>
    </source>
</evidence>
<feature type="compositionally biased region" description="Acidic residues" evidence="1">
    <location>
        <begin position="302"/>
        <end position="320"/>
    </location>
</feature>
<feature type="region of interest" description="Disordered" evidence="1">
    <location>
        <begin position="256"/>
        <end position="332"/>
    </location>
</feature>
<feature type="compositionally biased region" description="Basic and acidic residues" evidence="1">
    <location>
        <begin position="834"/>
        <end position="860"/>
    </location>
</feature>
<reference evidence="5" key="1">
    <citation type="submission" date="2023-07" db="EMBL/GenBank/DDBJ databases">
        <title>A chromosome-level genome assembly of Lolium multiflorum.</title>
        <authorList>
            <person name="Chen Y."/>
            <person name="Copetti D."/>
            <person name="Kolliker R."/>
            <person name="Studer B."/>
        </authorList>
    </citation>
    <scope>NUCLEOTIDE SEQUENCE</scope>
    <source>
        <strain evidence="5">02402/16</strain>
        <tissue evidence="5">Leaf</tissue>
    </source>
</reference>
<dbReference type="InterPro" id="IPR058594">
    <property type="entry name" value="PB1-like_dom_pln"/>
</dbReference>
<dbReference type="PANTHER" id="PTHR31973">
    <property type="entry name" value="POLYPROTEIN, PUTATIVE-RELATED"/>
    <property type="match status" value="1"/>
</dbReference>
<feature type="compositionally biased region" description="Acidic residues" evidence="1">
    <location>
        <begin position="360"/>
        <end position="373"/>
    </location>
</feature>
<feature type="domain" description="PB1-like" evidence="4">
    <location>
        <begin position="100"/>
        <end position="202"/>
    </location>
</feature>
<dbReference type="InterPro" id="IPR018289">
    <property type="entry name" value="MULE_transposase_dom"/>
</dbReference>
<feature type="compositionally biased region" description="Acidic residues" evidence="1">
    <location>
        <begin position="277"/>
        <end position="294"/>
    </location>
</feature>
<feature type="domain" description="Transposase MuDR plant" evidence="2">
    <location>
        <begin position="395"/>
        <end position="457"/>
    </location>
</feature>
<feature type="region of interest" description="Disordered" evidence="1">
    <location>
        <begin position="353"/>
        <end position="373"/>
    </location>
</feature>
<evidence type="ECO:0000313" key="6">
    <source>
        <dbReference type="Proteomes" id="UP001231189"/>
    </source>
</evidence>
<dbReference type="Proteomes" id="UP001231189">
    <property type="component" value="Unassembled WGS sequence"/>
</dbReference>
<name>A0AAD8TAK7_LOLMU</name>
<dbReference type="AlphaFoldDB" id="A0AAD8TAK7"/>